<proteinExistence type="predicted"/>
<organism evidence="1">
    <name type="scientific">Anguilla anguilla</name>
    <name type="common">European freshwater eel</name>
    <name type="synonym">Muraena anguilla</name>
    <dbReference type="NCBI Taxonomy" id="7936"/>
    <lineage>
        <taxon>Eukaryota</taxon>
        <taxon>Metazoa</taxon>
        <taxon>Chordata</taxon>
        <taxon>Craniata</taxon>
        <taxon>Vertebrata</taxon>
        <taxon>Euteleostomi</taxon>
        <taxon>Actinopterygii</taxon>
        <taxon>Neopterygii</taxon>
        <taxon>Teleostei</taxon>
        <taxon>Anguilliformes</taxon>
        <taxon>Anguillidae</taxon>
        <taxon>Anguilla</taxon>
    </lineage>
</organism>
<dbReference type="AlphaFoldDB" id="A0A0E9UM00"/>
<evidence type="ECO:0000313" key="1">
    <source>
        <dbReference type="EMBL" id="JAH66817.1"/>
    </source>
</evidence>
<sequence length="27" mass="3074">MLLALSVKLFCASVRSGAVHTHYFFFK</sequence>
<reference evidence="1" key="2">
    <citation type="journal article" date="2015" name="Fish Shellfish Immunol.">
        <title>Early steps in the European eel (Anguilla anguilla)-Vibrio vulnificus interaction in the gills: Role of the RtxA13 toxin.</title>
        <authorList>
            <person name="Callol A."/>
            <person name="Pajuelo D."/>
            <person name="Ebbesson L."/>
            <person name="Teles M."/>
            <person name="MacKenzie S."/>
            <person name="Amaro C."/>
        </authorList>
    </citation>
    <scope>NUCLEOTIDE SEQUENCE</scope>
</reference>
<reference evidence="1" key="1">
    <citation type="submission" date="2014-11" db="EMBL/GenBank/DDBJ databases">
        <authorList>
            <person name="Amaro Gonzalez C."/>
        </authorList>
    </citation>
    <scope>NUCLEOTIDE SEQUENCE</scope>
</reference>
<dbReference type="EMBL" id="GBXM01041760">
    <property type="protein sequence ID" value="JAH66817.1"/>
    <property type="molecule type" value="Transcribed_RNA"/>
</dbReference>
<name>A0A0E9UM00_ANGAN</name>
<accession>A0A0E9UM00</accession>
<protein>
    <submittedName>
        <fullName evidence="1">Uncharacterized protein</fullName>
    </submittedName>
</protein>